<accession>A0A127QPV4</accession>
<keyword evidence="3" id="KW-1185">Reference proteome</keyword>
<dbReference type="Proteomes" id="UP000071778">
    <property type="component" value="Chromosome"/>
</dbReference>
<dbReference type="OrthoDB" id="9157069at2"/>
<dbReference type="RefSeq" id="WP_061534879.1">
    <property type="nucleotide sequence ID" value="NZ_CP013233.1"/>
</dbReference>
<proteinExistence type="predicted"/>
<dbReference type="PATRIC" id="fig|279058.17.peg.4695"/>
<organism evidence="2 3">
    <name type="scientific">Collimonas arenae</name>
    <dbReference type="NCBI Taxonomy" id="279058"/>
    <lineage>
        <taxon>Bacteria</taxon>
        <taxon>Pseudomonadati</taxon>
        <taxon>Pseudomonadota</taxon>
        <taxon>Betaproteobacteria</taxon>
        <taxon>Burkholderiales</taxon>
        <taxon>Oxalobacteraceae</taxon>
        <taxon>Collimonas</taxon>
    </lineage>
</organism>
<name>A0A127QPV4_9BURK</name>
<evidence type="ECO:0000256" key="1">
    <source>
        <dbReference type="SAM" id="MobiDB-lite"/>
    </source>
</evidence>
<dbReference type="EMBL" id="CP013235">
    <property type="protein sequence ID" value="AMP12017.1"/>
    <property type="molecule type" value="Genomic_DNA"/>
</dbReference>
<evidence type="ECO:0000313" key="3">
    <source>
        <dbReference type="Proteomes" id="UP000071778"/>
    </source>
</evidence>
<feature type="compositionally biased region" description="Basic and acidic residues" evidence="1">
    <location>
        <begin position="1"/>
        <end position="18"/>
    </location>
</feature>
<protein>
    <submittedName>
        <fullName evidence="2">Uncharacterized protein</fullName>
    </submittedName>
</protein>
<dbReference type="AlphaFoldDB" id="A0A127QPV4"/>
<gene>
    <name evidence="2" type="ORF">CAter282_4357</name>
</gene>
<feature type="region of interest" description="Disordered" evidence="1">
    <location>
        <begin position="1"/>
        <end position="43"/>
    </location>
</feature>
<evidence type="ECO:0000313" key="2">
    <source>
        <dbReference type="EMBL" id="AMP12017.1"/>
    </source>
</evidence>
<reference evidence="2 3" key="1">
    <citation type="submission" date="2015-11" db="EMBL/GenBank/DDBJ databases">
        <title>Exploring the genomic traits of fungus-feeding bacterial genus Collimonas.</title>
        <authorList>
            <person name="Song C."/>
            <person name="Schmidt R."/>
            <person name="de Jager V."/>
            <person name="Krzyzanowska D."/>
            <person name="Jongedijk E."/>
            <person name="Cankar K."/>
            <person name="Beekwilder J."/>
            <person name="van Veen A."/>
            <person name="de Boer W."/>
            <person name="van Veen J.A."/>
            <person name="Garbeva P."/>
        </authorList>
    </citation>
    <scope>NUCLEOTIDE SEQUENCE [LARGE SCALE GENOMIC DNA]</scope>
    <source>
        <strain evidence="2 3">Ter282</strain>
    </source>
</reference>
<sequence length="117" mass="12815">MNAATDKKPTITLDKRVTTTDTASPLVDAAQSSGGTPEKNASENLREVIKALDAERTELVKNTIENIKPGKPLDLSVVREINKLETKKNRLIVARFASLLKKSGPEVQTIVHQIIEI</sequence>